<feature type="compositionally biased region" description="Low complexity" evidence="2">
    <location>
        <begin position="79"/>
        <end position="96"/>
    </location>
</feature>
<dbReference type="Pfam" id="PF00035">
    <property type="entry name" value="dsrm"/>
    <property type="match status" value="1"/>
</dbReference>
<dbReference type="GO" id="GO:0042802">
    <property type="term" value="F:identical protein binding"/>
    <property type="evidence" value="ECO:0007669"/>
    <property type="project" value="InterPro"/>
</dbReference>
<dbReference type="InParanoid" id="A0A1V9XQ89"/>
<accession>A0A1V9XQ89</accession>
<evidence type="ECO:0000259" key="4">
    <source>
        <dbReference type="PROSITE" id="PS50137"/>
    </source>
</evidence>
<evidence type="ECO:0000313" key="6">
    <source>
        <dbReference type="Proteomes" id="UP000192247"/>
    </source>
</evidence>
<proteinExistence type="predicted"/>
<feature type="compositionally biased region" description="Acidic residues" evidence="2">
    <location>
        <begin position="201"/>
        <end position="210"/>
    </location>
</feature>
<protein>
    <submittedName>
        <fullName evidence="5">Microprocessor complex subunit DGCR8-like</fullName>
    </submittedName>
</protein>
<dbReference type="PROSITE" id="PS50020">
    <property type="entry name" value="WW_DOMAIN_2"/>
    <property type="match status" value="1"/>
</dbReference>
<keyword evidence="6" id="KW-1185">Reference proteome</keyword>
<dbReference type="PROSITE" id="PS50137">
    <property type="entry name" value="DS_RBD"/>
    <property type="match status" value="1"/>
</dbReference>
<dbReference type="SMART" id="SM00358">
    <property type="entry name" value="DSRM"/>
    <property type="match status" value="1"/>
</dbReference>
<evidence type="ECO:0000313" key="5">
    <source>
        <dbReference type="EMBL" id="OQR75666.1"/>
    </source>
</evidence>
<dbReference type="CDD" id="cd19868">
    <property type="entry name" value="DSRM_DGCR8_rpt2"/>
    <property type="match status" value="1"/>
</dbReference>
<dbReference type="InterPro" id="IPR014720">
    <property type="entry name" value="dsRBD_dom"/>
</dbReference>
<dbReference type="Proteomes" id="UP000192247">
    <property type="component" value="Unassembled WGS sequence"/>
</dbReference>
<dbReference type="PANTHER" id="PTHR13482">
    <property type="entry name" value="MICRORNA PROCESSOR COMPLEX SUBUNIT DGCR8"/>
    <property type="match status" value="1"/>
</dbReference>
<dbReference type="GO" id="GO:0070877">
    <property type="term" value="C:microprocessor complex"/>
    <property type="evidence" value="ECO:0007669"/>
    <property type="project" value="InterPro"/>
</dbReference>
<feature type="compositionally biased region" description="Basic and acidic residues" evidence="2">
    <location>
        <begin position="319"/>
        <end position="336"/>
    </location>
</feature>
<feature type="compositionally biased region" description="Low complexity" evidence="2">
    <location>
        <begin position="538"/>
        <end position="547"/>
    </location>
</feature>
<reference evidence="5 6" key="1">
    <citation type="journal article" date="2017" name="Gigascience">
        <title>Draft genome of the honey bee ectoparasitic mite, Tropilaelaps mercedesae, is shaped by the parasitic life history.</title>
        <authorList>
            <person name="Dong X."/>
            <person name="Armstrong S.D."/>
            <person name="Xia D."/>
            <person name="Makepeace B.L."/>
            <person name="Darby A.C."/>
            <person name="Kadowaki T."/>
        </authorList>
    </citation>
    <scope>NUCLEOTIDE SEQUENCE [LARGE SCALE GENOMIC DNA]</scope>
    <source>
        <strain evidence="5">Wuxi-XJTLU</strain>
    </source>
</reference>
<dbReference type="GO" id="GO:0031053">
    <property type="term" value="P:primary miRNA processing"/>
    <property type="evidence" value="ECO:0007669"/>
    <property type="project" value="InterPro"/>
</dbReference>
<dbReference type="PANTHER" id="PTHR13482:SF3">
    <property type="entry name" value="MICROPROCESSOR COMPLEX SUBUNIT DGCR8"/>
    <property type="match status" value="1"/>
</dbReference>
<keyword evidence="1" id="KW-0694">RNA-binding</keyword>
<dbReference type="AlphaFoldDB" id="A0A1V9XQ89"/>
<dbReference type="Gene3D" id="2.20.70.10">
    <property type="match status" value="1"/>
</dbReference>
<dbReference type="FunCoup" id="A0A1V9XQ89">
    <property type="interactions" value="1655"/>
</dbReference>
<dbReference type="Gene3D" id="3.30.160.20">
    <property type="match status" value="2"/>
</dbReference>
<evidence type="ECO:0000256" key="2">
    <source>
        <dbReference type="SAM" id="MobiDB-lite"/>
    </source>
</evidence>
<evidence type="ECO:0000259" key="3">
    <source>
        <dbReference type="PROSITE" id="PS50020"/>
    </source>
</evidence>
<dbReference type="CDD" id="cd19867">
    <property type="entry name" value="DSRM_DGCR8_rpt1"/>
    <property type="match status" value="1"/>
</dbReference>
<dbReference type="FunFam" id="3.30.160.20:FF:000021">
    <property type="entry name" value="Microprocessor complex subunit DGCR8"/>
    <property type="match status" value="1"/>
</dbReference>
<dbReference type="SUPFAM" id="SSF54768">
    <property type="entry name" value="dsRNA-binding domain-like"/>
    <property type="match status" value="1"/>
</dbReference>
<feature type="domain" description="WW" evidence="3">
    <location>
        <begin position="247"/>
        <end position="280"/>
    </location>
</feature>
<feature type="region of interest" description="Disordered" evidence="2">
    <location>
        <begin position="531"/>
        <end position="552"/>
    </location>
</feature>
<feature type="domain" description="DRBM" evidence="4">
    <location>
        <begin position="456"/>
        <end position="523"/>
    </location>
</feature>
<dbReference type="GO" id="GO:0070878">
    <property type="term" value="F:primary miRNA binding"/>
    <property type="evidence" value="ECO:0007669"/>
    <property type="project" value="TreeGrafter"/>
</dbReference>
<feature type="compositionally biased region" description="Polar residues" evidence="2">
    <location>
        <begin position="108"/>
        <end position="122"/>
    </location>
</feature>
<dbReference type="OrthoDB" id="112668at2759"/>
<dbReference type="GO" id="GO:0020037">
    <property type="term" value="F:heme binding"/>
    <property type="evidence" value="ECO:0007669"/>
    <property type="project" value="InterPro"/>
</dbReference>
<evidence type="ECO:0000256" key="1">
    <source>
        <dbReference type="PROSITE-ProRule" id="PRU00266"/>
    </source>
</evidence>
<dbReference type="InterPro" id="IPR040375">
    <property type="entry name" value="DGCR8"/>
</dbReference>
<feature type="region of interest" description="Disordered" evidence="2">
    <location>
        <begin position="1"/>
        <end position="55"/>
    </location>
</feature>
<dbReference type="InterPro" id="IPR001202">
    <property type="entry name" value="WW_dom"/>
</dbReference>
<dbReference type="EMBL" id="MNPL01006011">
    <property type="protein sequence ID" value="OQR75666.1"/>
    <property type="molecule type" value="Genomic_DNA"/>
</dbReference>
<sequence length="733" mass="81005">MDCLSGDRLGSEAMELASSEKPVTKKRYFSSESSDTESDSSRSSSGLFEAGSQRRMSVNAKTVFIQKVGENGLPETVYQVSESSAVEESSQDSSVATAAAVELRPSSGAPTPSQMNLQTQPGSGCPMRTAPTGCPFALGQGTAPPLKDAPPPPLPEDAPPLPDEVIDTPAPPPEEPEAGPAGMSERSKPQKGPEPGREALDSDSDGDELDSDVEKMLDEGLEEGRKAEQVVLVNKTVCKRYTKDIFDVLPEDWVLVTHNCGLPVYLHRKARVCTWARPYFLGTGSARKHEVPQSAIPCLHYRRTKEKALKGSTQPAKKPRLDKDSAPDQQADDKDQAGPSSVSADTSVVDDRQQTSGQAARQQLMNKVEIESAQECQRSLSVQDMKDYSRSVFDLEDIVVRKFKSWTARREFQREKKLHSRPLIPSTTHLVTCELPAGSGTRTKRKEFVLNPSGKGPVGILHEFVQHSLREQPKYIFKELPSSETPYCATLIIADIEYGTGYGSSKKLAKVEAARAALSILVPSWKEMQEKEEESRQARAGRQSSSGVKASKVTTGQQELAFFDDITIEDPRLAYLCTTTGQPSPFQILVQCLKRNFGLSSESDIKQQISKESEKSQKMEYGMSVGRHEARVSCKNKRDGKQLASQQLLSKMHPYLRSWGAILRLYGQGSFKSPKEKREEQNEITELQTRAASNAPNYDILNKLRVEMLKLAKEQTYQQNQFHSADQIKMVDI</sequence>
<organism evidence="5 6">
    <name type="scientific">Tropilaelaps mercedesae</name>
    <dbReference type="NCBI Taxonomy" id="418985"/>
    <lineage>
        <taxon>Eukaryota</taxon>
        <taxon>Metazoa</taxon>
        <taxon>Ecdysozoa</taxon>
        <taxon>Arthropoda</taxon>
        <taxon>Chelicerata</taxon>
        <taxon>Arachnida</taxon>
        <taxon>Acari</taxon>
        <taxon>Parasitiformes</taxon>
        <taxon>Mesostigmata</taxon>
        <taxon>Gamasina</taxon>
        <taxon>Dermanyssoidea</taxon>
        <taxon>Laelapidae</taxon>
        <taxon>Tropilaelaps</taxon>
    </lineage>
</organism>
<dbReference type="STRING" id="418985.A0A1V9XQ89"/>
<comment type="caution">
    <text evidence="5">The sequence shown here is derived from an EMBL/GenBank/DDBJ whole genome shotgun (WGS) entry which is preliminary data.</text>
</comment>
<feature type="region of interest" description="Disordered" evidence="2">
    <location>
        <begin position="306"/>
        <end position="362"/>
    </location>
</feature>
<feature type="region of interest" description="Disordered" evidence="2">
    <location>
        <begin position="79"/>
        <end position="210"/>
    </location>
</feature>
<dbReference type="Gene3D" id="3.30.160.590">
    <property type="match status" value="1"/>
</dbReference>
<dbReference type="GO" id="GO:0003725">
    <property type="term" value="F:double-stranded RNA binding"/>
    <property type="evidence" value="ECO:0007669"/>
    <property type="project" value="TreeGrafter"/>
</dbReference>
<name>A0A1V9XQ89_9ACAR</name>
<feature type="compositionally biased region" description="Pro residues" evidence="2">
    <location>
        <begin position="147"/>
        <end position="162"/>
    </location>
</feature>
<gene>
    <name evidence="5" type="ORF">BIW11_08273</name>
</gene>